<sequence length="251" mass="28292">MSFSSGAVAVAVAVIVASCSSGSNGVLLFLCRSLLQNRSVFAPSTIAAAPPFSAPSLRRVCSSSVIASTTSVGIVQQKIVNLRGKLISYLRCTNWQAVPDENRNKMLAYAKQKCNAQKDGEPWVSATIGEAWKQFKKRIKEFHYTPYQSFREMLKNRPTTISEDHFQKLVRFWNYDVTSAIAKKNTENRSKQKCNHRMRPVNFELIRAELHAKKDNNEDHSQAEMFVATRTNKKGEPLHSSTQEMIVSYLK</sequence>
<keyword evidence="2" id="KW-1185">Reference proteome</keyword>
<accession>A0ABU6YUZ8</accession>
<evidence type="ECO:0000313" key="1">
    <source>
        <dbReference type="EMBL" id="MED6213547.1"/>
    </source>
</evidence>
<evidence type="ECO:0000313" key="2">
    <source>
        <dbReference type="Proteomes" id="UP001341840"/>
    </source>
</evidence>
<dbReference type="EMBL" id="JASCZI010243744">
    <property type="protein sequence ID" value="MED6213547.1"/>
    <property type="molecule type" value="Genomic_DNA"/>
</dbReference>
<name>A0ABU6YUZ8_9FABA</name>
<gene>
    <name evidence="1" type="ORF">PIB30_094450</name>
</gene>
<protein>
    <submittedName>
        <fullName evidence="1">Uncharacterized protein</fullName>
    </submittedName>
</protein>
<comment type="caution">
    <text evidence="1">The sequence shown here is derived from an EMBL/GenBank/DDBJ whole genome shotgun (WGS) entry which is preliminary data.</text>
</comment>
<dbReference type="PANTHER" id="PTHR33144">
    <property type="entry name" value="OS10G0409366 PROTEIN-RELATED"/>
    <property type="match status" value="1"/>
</dbReference>
<reference evidence="1 2" key="1">
    <citation type="journal article" date="2023" name="Plants (Basel)">
        <title>Bridging the Gap: Combining Genomics and Transcriptomics Approaches to Understand Stylosanthes scabra, an Orphan Legume from the Brazilian Caatinga.</title>
        <authorList>
            <person name="Ferreira-Neto J.R.C."/>
            <person name="da Silva M.D."/>
            <person name="Binneck E."/>
            <person name="de Melo N.F."/>
            <person name="da Silva R.H."/>
            <person name="de Melo A.L.T.M."/>
            <person name="Pandolfi V."/>
            <person name="Bustamante F.O."/>
            <person name="Brasileiro-Vidal A.C."/>
            <person name="Benko-Iseppon A.M."/>
        </authorList>
    </citation>
    <scope>NUCLEOTIDE SEQUENCE [LARGE SCALE GENOMIC DNA]</scope>
    <source>
        <tissue evidence="1">Leaves</tissue>
    </source>
</reference>
<proteinExistence type="predicted"/>
<organism evidence="1 2">
    <name type="scientific">Stylosanthes scabra</name>
    <dbReference type="NCBI Taxonomy" id="79078"/>
    <lineage>
        <taxon>Eukaryota</taxon>
        <taxon>Viridiplantae</taxon>
        <taxon>Streptophyta</taxon>
        <taxon>Embryophyta</taxon>
        <taxon>Tracheophyta</taxon>
        <taxon>Spermatophyta</taxon>
        <taxon>Magnoliopsida</taxon>
        <taxon>eudicotyledons</taxon>
        <taxon>Gunneridae</taxon>
        <taxon>Pentapetalae</taxon>
        <taxon>rosids</taxon>
        <taxon>fabids</taxon>
        <taxon>Fabales</taxon>
        <taxon>Fabaceae</taxon>
        <taxon>Papilionoideae</taxon>
        <taxon>50 kb inversion clade</taxon>
        <taxon>dalbergioids sensu lato</taxon>
        <taxon>Dalbergieae</taxon>
        <taxon>Pterocarpus clade</taxon>
        <taxon>Stylosanthes</taxon>
    </lineage>
</organism>
<dbReference type="Pfam" id="PF03004">
    <property type="entry name" value="Transposase_24"/>
    <property type="match status" value="1"/>
</dbReference>
<dbReference type="InterPro" id="IPR004252">
    <property type="entry name" value="Probable_transposase_24"/>
</dbReference>
<dbReference type="Proteomes" id="UP001341840">
    <property type="component" value="Unassembled WGS sequence"/>
</dbReference>
<dbReference type="PANTHER" id="PTHR33144:SF16">
    <property type="entry name" value="OS02G0129000 PROTEIN"/>
    <property type="match status" value="1"/>
</dbReference>